<dbReference type="Proteomes" id="UP000030659">
    <property type="component" value="Unassembled WGS sequence"/>
</dbReference>
<gene>
    <name evidence="1" type="ORF">YYG_00492</name>
</gene>
<dbReference type="AlphaFoldDB" id="W7B8Y7"/>
<accession>W7B8Y7</accession>
<reference evidence="1 2" key="1">
    <citation type="submission" date="2013-02" db="EMBL/GenBank/DDBJ databases">
        <title>The Genome Sequence of Plasmodium vinckei petteri CR.</title>
        <authorList>
            <consortium name="The Broad Institute Genome Sequencing Platform"/>
            <consortium name="The Broad Institute Genome Sequencing Center for Infectious Disease"/>
            <person name="Neafsey D."/>
            <person name="Cheeseman I."/>
            <person name="Volkman S."/>
            <person name="Adams J."/>
            <person name="Walker B."/>
            <person name="Young S.K."/>
            <person name="Zeng Q."/>
            <person name="Gargeya S."/>
            <person name="Fitzgerald M."/>
            <person name="Haas B."/>
            <person name="Abouelleil A."/>
            <person name="Alvarado L."/>
            <person name="Arachchi H.M."/>
            <person name="Berlin A.M."/>
            <person name="Chapman S.B."/>
            <person name="Dewar J."/>
            <person name="Goldberg J."/>
            <person name="Griggs A."/>
            <person name="Gujja S."/>
            <person name="Hansen M."/>
            <person name="Howarth C."/>
            <person name="Imamovic A."/>
            <person name="Larimer J."/>
            <person name="McCowan C."/>
            <person name="Murphy C."/>
            <person name="Neiman D."/>
            <person name="Pearson M."/>
            <person name="Priest M."/>
            <person name="Roberts A."/>
            <person name="Saif S."/>
            <person name="Shea T."/>
            <person name="Sisk P."/>
            <person name="Sykes S."/>
            <person name="Wortman J."/>
            <person name="Nusbaum C."/>
            <person name="Birren B."/>
        </authorList>
    </citation>
    <scope>NUCLEOTIDE SEQUENCE [LARGE SCALE GENOMIC DNA]</scope>
    <source>
        <strain evidence="1 2">CR</strain>
    </source>
</reference>
<name>W7B8Y7_PLAVN</name>
<protein>
    <submittedName>
        <fullName evidence="1">Uncharacterized protein</fullName>
    </submittedName>
</protein>
<evidence type="ECO:0000313" key="1">
    <source>
        <dbReference type="EMBL" id="EUD74541.1"/>
    </source>
</evidence>
<organism evidence="1 2">
    <name type="scientific">Plasmodium vinckei petteri</name>
    <dbReference type="NCBI Taxonomy" id="138298"/>
    <lineage>
        <taxon>Eukaryota</taxon>
        <taxon>Sar</taxon>
        <taxon>Alveolata</taxon>
        <taxon>Apicomplexa</taxon>
        <taxon>Aconoidasida</taxon>
        <taxon>Haemosporida</taxon>
        <taxon>Plasmodiidae</taxon>
        <taxon>Plasmodium</taxon>
        <taxon>Plasmodium (Vinckeia)</taxon>
    </lineage>
</organism>
<dbReference type="EMBL" id="KI965394">
    <property type="protein sequence ID" value="EUD74541.1"/>
    <property type="molecule type" value="Genomic_DNA"/>
</dbReference>
<proteinExistence type="predicted"/>
<evidence type="ECO:0000313" key="2">
    <source>
        <dbReference type="Proteomes" id="UP000030659"/>
    </source>
</evidence>
<sequence>MLNNLGLLKSNGLLSFNAHTHIYKKIKELYEDENFVVRENYSSIYICSYFKRLFMIKKYILQFIELLFKIKLEKNIYFNIIIVFM</sequence>